<keyword evidence="2" id="KW-0238">DNA-binding</keyword>
<dbReference type="EMBL" id="FUXI01000020">
    <property type="protein sequence ID" value="SJZ89108.1"/>
    <property type="molecule type" value="Genomic_DNA"/>
</dbReference>
<sequence length="372" mass="44192">MWIEKLENGKFKFIERYLDPYSEKWKKVSVTLDKKNQREAQRILEKKIQDKSNKIQNRAITLHELMDKWLQNYKMKSKNSSYFSRVSHIKKLKKSISHEILVKNIDRVLLIKQIEEWLFVQDLSRNYVKELKNVLNMLFKYAIDMQYIQTNPLNNIQIPTKKVEVKHIKEKYLEKDEVEMILDNLRNAYGNKKNKRIADLCEFLYLNGLRIGEALALEWSEIDFENRTIAINGTWDYHYNNQDFARKTSTKTAQSKRTISFNERTNEILHEIQAENPKEVPYIFIGLLSHRQLTVQVISSNLRNATKRIGLNKRVSPHTFRHSHISRLAELHLPVAAIMERVGHADSKTTLEIYTHVTNKMREEIIEKIELL</sequence>
<keyword evidence="7" id="KW-1185">Reference proteome</keyword>
<dbReference type="PANTHER" id="PTHR30349">
    <property type="entry name" value="PHAGE INTEGRASE-RELATED"/>
    <property type="match status" value="1"/>
</dbReference>
<dbReference type="InterPro" id="IPR013762">
    <property type="entry name" value="Integrase-like_cat_sf"/>
</dbReference>
<dbReference type="SUPFAM" id="SSF56349">
    <property type="entry name" value="DNA breaking-rejoining enzymes"/>
    <property type="match status" value="1"/>
</dbReference>
<dbReference type="InterPro" id="IPR025269">
    <property type="entry name" value="SAM-like_dom"/>
</dbReference>
<feature type="domain" description="Tyr recombinase" evidence="5">
    <location>
        <begin position="168"/>
        <end position="367"/>
    </location>
</feature>
<dbReference type="PROSITE" id="PS51898">
    <property type="entry name" value="TYR_RECOMBINASE"/>
    <property type="match status" value="1"/>
</dbReference>
<evidence type="ECO:0000259" key="5">
    <source>
        <dbReference type="PROSITE" id="PS51898"/>
    </source>
</evidence>
<dbReference type="RefSeq" id="WP_078807683.1">
    <property type="nucleotide sequence ID" value="NZ_FUXI01000020.1"/>
</dbReference>
<proteinExistence type="inferred from homology"/>
<dbReference type="Gene3D" id="1.10.443.10">
    <property type="entry name" value="Intergrase catalytic core"/>
    <property type="match status" value="1"/>
</dbReference>
<evidence type="ECO:0000256" key="3">
    <source>
        <dbReference type="ARBA" id="ARBA00023172"/>
    </source>
</evidence>
<reference evidence="6 7" key="1">
    <citation type="submission" date="2017-02" db="EMBL/GenBank/DDBJ databases">
        <authorList>
            <person name="Peterson S.W."/>
        </authorList>
    </citation>
    <scope>NUCLEOTIDE SEQUENCE [LARGE SCALE GENOMIC DNA]</scope>
    <source>
        <strain evidence="6 7">ATCC BAA-1030</strain>
    </source>
</reference>
<dbReference type="OrthoDB" id="9803188at2"/>
<dbReference type="GO" id="GO:0006310">
    <property type="term" value="P:DNA recombination"/>
    <property type="evidence" value="ECO:0007669"/>
    <property type="project" value="UniProtKB-KW"/>
</dbReference>
<dbReference type="InterPro" id="IPR011010">
    <property type="entry name" value="DNA_brk_join_enz"/>
</dbReference>
<dbReference type="InterPro" id="IPR010998">
    <property type="entry name" value="Integrase_recombinase_N"/>
</dbReference>
<dbReference type="GO" id="GO:0003677">
    <property type="term" value="F:DNA binding"/>
    <property type="evidence" value="ECO:0007669"/>
    <property type="project" value="UniProtKB-KW"/>
</dbReference>
<dbReference type="AlphaFoldDB" id="A0A1T4PE67"/>
<protein>
    <submittedName>
        <fullName evidence="6">Site-specific recombinase XerD</fullName>
    </submittedName>
</protein>
<organism evidence="6 7">
    <name type="scientific">Pilibacter termitis</name>
    <dbReference type="NCBI Taxonomy" id="263852"/>
    <lineage>
        <taxon>Bacteria</taxon>
        <taxon>Bacillati</taxon>
        <taxon>Bacillota</taxon>
        <taxon>Bacilli</taxon>
        <taxon>Lactobacillales</taxon>
        <taxon>Enterococcaceae</taxon>
        <taxon>Pilibacter</taxon>
    </lineage>
</organism>
<evidence type="ECO:0000313" key="7">
    <source>
        <dbReference type="Proteomes" id="UP000190328"/>
    </source>
</evidence>
<comment type="similarity">
    <text evidence="1">Belongs to the 'phage' integrase family.</text>
</comment>
<dbReference type="InterPro" id="IPR050090">
    <property type="entry name" value="Tyrosine_recombinase_XerCD"/>
</dbReference>
<dbReference type="InterPro" id="IPR002104">
    <property type="entry name" value="Integrase_catalytic"/>
</dbReference>
<gene>
    <name evidence="6" type="ORF">SAMN02745116_01749</name>
</gene>
<dbReference type="Gene3D" id="1.10.150.130">
    <property type="match status" value="1"/>
</dbReference>
<keyword evidence="4" id="KW-0175">Coiled coil</keyword>
<evidence type="ECO:0000256" key="4">
    <source>
        <dbReference type="SAM" id="Coils"/>
    </source>
</evidence>
<dbReference type="PANTHER" id="PTHR30349:SF64">
    <property type="entry name" value="PROPHAGE INTEGRASE INTD-RELATED"/>
    <property type="match status" value="1"/>
</dbReference>
<evidence type="ECO:0000313" key="6">
    <source>
        <dbReference type="EMBL" id="SJZ89108.1"/>
    </source>
</evidence>
<feature type="coiled-coil region" evidence="4">
    <location>
        <begin position="168"/>
        <end position="195"/>
    </location>
</feature>
<keyword evidence="3" id="KW-0233">DNA recombination</keyword>
<dbReference type="Pfam" id="PF13102">
    <property type="entry name" value="Phage_int_SAM_5"/>
    <property type="match status" value="1"/>
</dbReference>
<accession>A0A1T4PE67</accession>
<evidence type="ECO:0000256" key="1">
    <source>
        <dbReference type="ARBA" id="ARBA00008857"/>
    </source>
</evidence>
<dbReference type="CDD" id="cd01189">
    <property type="entry name" value="INT_ICEBs1_C_like"/>
    <property type="match status" value="1"/>
</dbReference>
<evidence type="ECO:0000256" key="2">
    <source>
        <dbReference type="ARBA" id="ARBA00023125"/>
    </source>
</evidence>
<name>A0A1T4PE67_9ENTE</name>
<dbReference type="GO" id="GO:0015074">
    <property type="term" value="P:DNA integration"/>
    <property type="evidence" value="ECO:0007669"/>
    <property type="project" value="InterPro"/>
</dbReference>
<dbReference type="Proteomes" id="UP000190328">
    <property type="component" value="Unassembled WGS sequence"/>
</dbReference>
<dbReference type="STRING" id="263852.SAMN02745116_01749"/>
<dbReference type="Pfam" id="PF00589">
    <property type="entry name" value="Phage_integrase"/>
    <property type="match status" value="1"/>
</dbReference>